<protein>
    <recommendedName>
        <fullName evidence="7">DNA 3'-5' helicase</fullName>
        <ecNumber evidence="7">5.6.2.4</ecNumber>
    </recommendedName>
</protein>
<dbReference type="PANTHER" id="PTHR11070:SF2">
    <property type="entry name" value="ATP-DEPENDENT DNA HELICASE SRS2"/>
    <property type="match status" value="1"/>
</dbReference>
<sequence length="1005" mass="113069">MDKWLQKKPFFGDESSLRSSPSASERGEKPRPSLTSPKGNRKQLTQHNSHNGETITRFFNKKHTPASESANDIMSPVRLDYDDAANVGKPESPPEKRVGNKKHRPALELADDHMSPLRLDYDDDAANIGKSESPPKKRVGESASQPPPEKKNEDEPRQEKAGGVYGLLDNIEPLEVPPRPDLNIDQRQVVGASPATPLSVRAGAGTGKTSTMVERAVNLVTQYGLQADGILMVTFSNKAAADLRERVRPAFRGISTHLPTTKTFHGLAYNWIRIYYKAAGFSRQPTILATTKQRITVMELAIKATIDKLRLEICCRNLNLAENSTWGDVLHSYRERFSEDFAIIKKSTFSVAKKDVHKNRKESSDGIKEDIDNMAILLLRFECYLRLIKVERPTSSEKPDDGKKKKKKKKAKDDALCPIERRFSAPEDLIKLLDDSRTNKHELEEYLPFDAMACRMYEQFQLETCQVDFDSLLAIFATTLMSNTAVVRRFRDKYRYTIVDEYQDNSEAQADLLRKIVDGGSCTVVGDDDQTIYGFRGASPGNFDRLKNWYSEEKNIALHEATLTENYRSSANILAVATKFLERSRDRHPKQLNPTKEAGHPVELWHCKDKEGQSRRIVSSIIERHESGGICYGEMAILLRCSKMGPLGSLSTAFQEELFMRRIPFVLVGSTSLFERETVLDLLAYLRLTLGEDDDAMKRVINKPPRKLPADAVIPLIEQHRESSGRRGTLQQAAKAMCKTGASLSASRHSALRRFMSDLEELGSLVNKISLPCLIDHIWKAQNAEGRSLQDFHENKSKTKETSGKDDKKKPNFTNFCPLRGPKTLVERAREVVSANLNDLDLGELPDYILTEVVLAPLGLGKPVVAEFLANAALEKTSAGDEQDREGASGKVCISTIHRANFMPTLYRPSKGNERHQQGCNARDGGLCNKKCSDFYSKKDQDRFGFTPQERHLSEERRLAHVAATRAKERLVFTCIKTHNRFDLDDPEQSEFLAEIKSLVVEKAC</sequence>
<dbReference type="GO" id="GO:0043138">
    <property type="term" value="F:3'-5' DNA helicase activity"/>
    <property type="evidence" value="ECO:0007669"/>
    <property type="project" value="UniProtKB-EC"/>
</dbReference>
<dbReference type="PROSITE" id="PS51198">
    <property type="entry name" value="UVRD_HELICASE_ATP_BIND"/>
    <property type="match status" value="1"/>
</dbReference>
<dbReference type="GO" id="GO:0000725">
    <property type="term" value="P:recombinational repair"/>
    <property type="evidence" value="ECO:0007669"/>
    <property type="project" value="TreeGrafter"/>
</dbReference>
<dbReference type="GO" id="GO:0005524">
    <property type="term" value="F:ATP binding"/>
    <property type="evidence" value="ECO:0007669"/>
    <property type="project" value="UniProtKB-UniRule"/>
</dbReference>
<dbReference type="SUPFAM" id="SSF52540">
    <property type="entry name" value="P-loop containing nucleoside triphosphate hydrolases"/>
    <property type="match status" value="1"/>
</dbReference>
<organism evidence="13 14">
    <name type="scientific">Thalassiosira oceanica</name>
    <name type="common">Marine diatom</name>
    <dbReference type="NCBI Taxonomy" id="159749"/>
    <lineage>
        <taxon>Eukaryota</taxon>
        <taxon>Sar</taxon>
        <taxon>Stramenopiles</taxon>
        <taxon>Ochrophyta</taxon>
        <taxon>Bacillariophyta</taxon>
        <taxon>Coscinodiscophyceae</taxon>
        <taxon>Thalassiosirophycidae</taxon>
        <taxon>Thalassiosirales</taxon>
        <taxon>Thalassiosiraceae</taxon>
        <taxon>Thalassiosira</taxon>
    </lineage>
</organism>
<proteinExistence type="predicted"/>
<comment type="caution">
    <text evidence="13">The sequence shown here is derived from an EMBL/GenBank/DDBJ whole genome shotgun (WGS) entry which is preliminary data.</text>
</comment>
<feature type="compositionally biased region" description="Polar residues" evidence="10">
    <location>
        <begin position="33"/>
        <end position="54"/>
    </location>
</feature>
<dbReference type="OMA" id="QGEANCE"/>
<feature type="compositionally biased region" description="Basic and acidic residues" evidence="10">
    <location>
        <begin position="394"/>
        <end position="403"/>
    </location>
</feature>
<keyword evidence="2 9" id="KW-0378">Hydrolase</keyword>
<evidence type="ECO:0000256" key="10">
    <source>
        <dbReference type="SAM" id="MobiDB-lite"/>
    </source>
</evidence>
<dbReference type="AlphaFoldDB" id="K0TC18"/>
<feature type="region of interest" description="Disordered" evidence="10">
    <location>
        <begin position="394"/>
        <end position="413"/>
    </location>
</feature>
<reference evidence="13 14" key="1">
    <citation type="journal article" date="2012" name="Genome Biol.">
        <title>Genome and low-iron response of an oceanic diatom adapted to chronic iron limitation.</title>
        <authorList>
            <person name="Lommer M."/>
            <person name="Specht M."/>
            <person name="Roy A.S."/>
            <person name="Kraemer L."/>
            <person name="Andreson R."/>
            <person name="Gutowska M.A."/>
            <person name="Wolf J."/>
            <person name="Bergner S.V."/>
            <person name="Schilhabel M.B."/>
            <person name="Klostermeier U.C."/>
            <person name="Beiko R.G."/>
            <person name="Rosenstiel P."/>
            <person name="Hippler M."/>
            <person name="Laroche J."/>
        </authorList>
    </citation>
    <scope>NUCLEOTIDE SEQUENCE [LARGE SCALE GENOMIC DNA]</scope>
    <source>
        <strain evidence="13 14">CCMP1005</strain>
    </source>
</reference>
<feature type="domain" description="UvrD-like helicase ATP-binding" evidence="11">
    <location>
        <begin position="181"/>
        <end position="570"/>
    </location>
</feature>
<evidence type="ECO:0000256" key="6">
    <source>
        <dbReference type="ARBA" id="ARBA00034617"/>
    </source>
</evidence>
<gene>
    <name evidence="13" type="ORF">THAOC_10821</name>
</gene>
<dbReference type="Gene3D" id="1.10.486.10">
    <property type="entry name" value="PCRA, domain 4"/>
    <property type="match status" value="1"/>
</dbReference>
<dbReference type="Gene3D" id="3.40.50.300">
    <property type="entry name" value="P-loop containing nucleotide triphosphate hydrolases"/>
    <property type="match status" value="4"/>
</dbReference>
<evidence type="ECO:0000256" key="2">
    <source>
        <dbReference type="ARBA" id="ARBA00022801"/>
    </source>
</evidence>
<dbReference type="InterPro" id="IPR000212">
    <property type="entry name" value="DNA_helicase_UvrD/REP"/>
</dbReference>
<dbReference type="GO" id="GO:0016787">
    <property type="term" value="F:hydrolase activity"/>
    <property type="evidence" value="ECO:0007669"/>
    <property type="project" value="UniProtKB-UniRule"/>
</dbReference>
<dbReference type="GO" id="GO:0003677">
    <property type="term" value="F:DNA binding"/>
    <property type="evidence" value="ECO:0007669"/>
    <property type="project" value="InterPro"/>
</dbReference>
<dbReference type="PANTHER" id="PTHR11070">
    <property type="entry name" value="UVRD / RECB / PCRA DNA HELICASE FAMILY MEMBER"/>
    <property type="match status" value="1"/>
</dbReference>
<dbReference type="InterPro" id="IPR014017">
    <property type="entry name" value="DNA_helicase_UvrD-like_C"/>
</dbReference>
<evidence type="ECO:0000313" key="14">
    <source>
        <dbReference type="Proteomes" id="UP000266841"/>
    </source>
</evidence>
<dbReference type="InterPro" id="IPR027417">
    <property type="entry name" value="P-loop_NTPase"/>
</dbReference>
<feature type="compositionally biased region" description="Basic and acidic residues" evidence="10">
    <location>
        <begin position="790"/>
        <end position="810"/>
    </location>
</feature>
<feature type="binding site" evidence="9">
    <location>
        <begin position="202"/>
        <end position="209"/>
    </location>
    <ligand>
        <name>ATP</name>
        <dbReference type="ChEBI" id="CHEBI:30616"/>
    </ligand>
</feature>
<evidence type="ECO:0000256" key="1">
    <source>
        <dbReference type="ARBA" id="ARBA00022741"/>
    </source>
</evidence>
<dbReference type="EC" id="5.6.2.4" evidence="7"/>
<evidence type="ECO:0000256" key="8">
    <source>
        <dbReference type="ARBA" id="ARBA00048988"/>
    </source>
</evidence>
<feature type="domain" description="UvrD-like helicase C-terminal" evidence="12">
    <location>
        <begin position="571"/>
        <end position="902"/>
    </location>
</feature>
<dbReference type="eggNOG" id="KOG2108">
    <property type="taxonomic scope" value="Eukaryota"/>
</dbReference>
<keyword evidence="14" id="KW-1185">Reference proteome</keyword>
<dbReference type="EMBL" id="AGNL01012160">
    <property type="protein sequence ID" value="EJK68047.1"/>
    <property type="molecule type" value="Genomic_DNA"/>
</dbReference>
<dbReference type="GO" id="GO:0005634">
    <property type="term" value="C:nucleus"/>
    <property type="evidence" value="ECO:0007669"/>
    <property type="project" value="TreeGrafter"/>
</dbReference>
<dbReference type="CDD" id="cd17932">
    <property type="entry name" value="DEXQc_UvrD"/>
    <property type="match status" value="1"/>
</dbReference>
<feature type="region of interest" description="Disordered" evidence="10">
    <location>
        <begin position="790"/>
        <end position="814"/>
    </location>
</feature>
<keyword evidence="5" id="KW-0413">Isomerase</keyword>
<dbReference type="Pfam" id="PF00580">
    <property type="entry name" value="UvrD-helicase"/>
    <property type="match status" value="1"/>
</dbReference>
<keyword evidence="3 9" id="KW-0347">Helicase</keyword>
<evidence type="ECO:0000259" key="11">
    <source>
        <dbReference type="PROSITE" id="PS51198"/>
    </source>
</evidence>
<feature type="compositionally biased region" description="Basic and acidic residues" evidence="10">
    <location>
        <begin position="148"/>
        <end position="159"/>
    </location>
</feature>
<accession>K0TC18</accession>
<evidence type="ECO:0000313" key="13">
    <source>
        <dbReference type="EMBL" id="EJK68047.1"/>
    </source>
</evidence>
<dbReference type="PROSITE" id="PS51217">
    <property type="entry name" value="UVRD_HELICASE_CTER"/>
    <property type="match status" value="1"/>
</dbReference>
<evidence type="ECO:0000256" key="7">
    <source>
        <dbReference type="ARBA" id="ARBA00034808"/>
    </source>
</evidence>
<dbReference type="OrthoDB" id="45462at2759"/>
<evidence type="ECO:0000259" key="12">
    <source>
        <dbReference type="PROSITE" id="PS51217"/>
    </source>
</evidence>
<evidence type="ECO:0000256" key="5">
    <source>
        <dbReference type="ARBA" id="ARBA00023235"/>
    </source>
</evidence>
<evidence type="ECO:0000256" key="4">
    <source>
        <dbReference type="ARBA" id="ARBA00022840"/>
    </source>
</evidence>
<evidence type="ECO:0000256" key="9">
    <source>
        <dbReference type="PROSITE-ProRule" id="PRU00560"/>
    </source>
</evidence>
<comment type="catalytic activity">
    <reaction evidence="8">
        <text>ATP + H2O = ADP + phosphate + H(+)</text>
        <dbReference type="Rhea" id="RHEA:13065"/>
        <dbReference type="ChEBI" id="CHEBI:15377"/>
        <dbReference type="ChEBI" id="CHEBI:15378"/>
        <dbReference type="ChEBI" id="CHEBI:30616"/>
        <dbReference type="ChEBI" id="CHEBI:43474"/>
        <dbReference type="ChEBI" id="CHEBI:456216"/>
        <dbReference type="EC" id="5.6.2.4"/>
    </reaction>
</comment>
<keyword evidence="1 9" id="KW-0547">Nucleotide-binding</keyword>
<comment type="catalytic activity">
    <reaction evidence="6">
        <text>Couples ATP hydrolysis with the unwinding of duplex DNA by translocating in the 3'-5' direction.</text>
        <dbReference type="EC" id="5.6.2.4"/>
    </reaction>
</comment>
<keyword evidence="4 9" id="KW-0067">ATP-binding</keyword>
<name>K0TC18_THAOC</name>
<dbReference type="InterPro" id="IPR014016">
    <property type="entry name" value="UvrD-like_ATP-bd"/>
</dbReference>
<feature type="region of interest" description="Disordered" evidence="10">
    <location>
        <begin position="1"/>
        <end position="159"/>
    </location>
</feature>
<dbReference type="Proteomes" id="UP000266841">
    <property type="component" value="Unassembled WGS sequence"/>
</dbReference>
<dbReference type="Pfam" id="PF13361">
    <property type="entry name" value="UvrD_C"/>
    <property type="match status" value="2"/>
</dbReference>
<evidence type="ECO:0000256" key="3">
    <source>
        <dbReference type="ARBA" id="ARBA00022806"/>
    </source>
</evidence>